<feature type="region of interest" description="Disordered" evidence="1">
    <location>
        <begin position="1"/>
        <end position="57"/>
    </location>
</feature>
<feature type="compositionally biased region" description="Polar residues" evidence="1">
    <location>
        <begin position="1"/>
        <end position="10"/>
    </location>
</feature>
<evidence type="ECO:0000313" key="3">
    <source>
        <dbReference type="Proteomes" id="UP000054725"/>
    </source>
</evidence>
<name>A0A0W0WTR7_9GAMM</name>
<dbReference type="RefSeq" id="WP_157070620.1">
    <property type="nucleotide sequence ID" value="NZ_CAAAIF010000001.1"/>
</dbReference>
<keyword evidence="3" id="KW-1185">Reference proteome</keyword>
<proteinExistence type="predicted"/>
<dbReference type="EMBL" id="LNYO01000013">
    <property type="protein sequence ID" value="KTD35708.1"/>
    <property type="molecule type" value="Genomic_DNA"/>
</dbReference>
<gene>
    <name evidence="2" type="ORF">Lnau_0692</name>
</gene>
<reference evidence="2 3" key="1">
    <citation type="submission" date="2015-11" db="EMBL/GenBank/DDBJ databases">
        <title>Genomic analysis of 38 Legionella species identifies large and diverse effector repertoires.</title>
        <authorList>
            <person name="Burstein D."/>
            <person name="Amaro F."/>
            <person name="Zusman T."/>
            <person name="Lifshitz Z."/>
            <person name="Cohen O."/>
            <person name="Gilbert J.A."/>
            <person name="Pupko T."/>
            <person name="Shuman H.A."/>
            <person name="Segal G."/>
        </authorList>
    </citation>
    <scope>NUCLEOTIDE SEQUENCE [LARGE SCALE GENOMIC DNA]</scope>
    <source>
        <strain evidence="2 3">ATCC 49506</strain>
    </source>
</reference>
<protein>
    <submittedName>
        <fullName evidence="2">Uncharacterized protein</fullName>
    </submittedName>
</protein>
<accession>A0A0W0WTR7</accession>
<evidence type="ECO:0000313" key="2">
    <source>
        <dbReference type="EMBL" id="KTD35708.1"/>
    </source>
</evidence>
<dbReference type="Proteomes" id="UP000054725">
    <property type="component" value="Unassembled WGS sequence"/>
</dbReference>
<comment type="caution">
    <text evidence="2">The sequence shown here is derived from an EMBL/GenBank/DDBJ whole genome shotgun (WGS) entry which is preliminary data.</text>
</comment>
<dbReference type="PATRIC" id="fig|45070.6.peg.736"/>
<organism evidence="2 3">
    <name type="scientific">Legionella nautarum</name>
    <dbReference type="NCBI Taxonomy" id="45070"/>
    <lineage>
        <taxon>Bacteria</taxon>
        <taxon>Pseudomonadati</taxon>
        <taxon>Pseudomonadota</taxon>
        <taxon>Gammaproteobacteria</taxon>
        <taxon>Legionellales</taxon>
        <taxon>Legionellaceae</taxon>
        <taxon>Legionella</taxon>
    </lineage>
</organism>
<sequence>MKSKASYSTLSPPTTPPPKKSVYAHNPYIALPEKNAAKNNKADEAEVKPNSNPNTSN</sequence>
<evidence type="ECO:0000256" key="1">
    <source>
        <dbReference type="SAM" id="MobiDB-lite"/>
    </source>
</evidence>
<dbReference type="AlphaFoldDB" id="A0A0W0WTR7"/>